<name>A0A7L5E166_9SPHI</name>
<evidence type="ECO:0000313" key="4">
    <source>
        <dbReference type="Proteomes" id="UP000503278"/>
    </source>
</evidence>
<dbReference type="CDD" id="cd00130">
    <property type="entry name" value="PAS"/>
    <property type="match status" value="1"/>
</dbReference>
<accession>A0A7L5E166</accession>
<gene>
    <name evidence="3" type="ORF">HH214_15115</name>
</gene>
<organism evidence="3 4">
    <name type="scientific">Mucilaginibacter robiniae</name>
    <dbReference type="NCBI Taxonomy" id="2728022"/>
    <lineage>
        <taxon>Bacteria</taxon>
        <taxon>Pseudomonadati</taxon>
        <taxon>Bacteroidota</taxon>
        <taxon>Sphingobacteriia</taxon>
        <taxon>Sphingobacteriales</taxon>
        <taxon>Sphingobacteriaceae</taxon>
        <taxon>Mucilaginibacter</taxon>
    </lineage>
</organism>
<protein>
    <submittedName>
        <fullName evidence="3">PAS domain S-box protein</fullName>
    </submittedName>
</protein>
<evidence type="ECO:0000313" key="3">
    <source>
        <dbReference type="EMBL" id="QJD97102.1"/>
    </source>
</evidence>
<dbReference type="InterPro" id="IPR035965">
    <property type="entry name" value="PAS-like_dom_sf"/>
</dbReference>
<dbReference type="Pfam" id="PF20969">
    <property type="entry name" value="MASE11"/>
    <property type="match status" value="1"/>
</dbReference>
<dbReference type="PROSITE" id="PS50112">
    <property type="entry name" value="PAS"/>
    <property type="match status" value="1"/>
</dbReference>
<dbReference type="Gene3D" id="3.30.450.20">
    <property type="entry name" value="PAS domain"/>
    <property type="match status" value="1"/>
</dbReference>
<feature type="transmembrane region" description="Helical" evidence="1">
    <location>
        <begin position="41"/>
        <end position="64"/>
    </location>
</feature>
<feature type="domain" description="PAS" evidence="2">
    <location>
        <begin position="234"/>
        <end position="308"/>
    </location>
</feature>
<dbReference type="Pfam" id="PF13426">
    <property type="entry name" value="PAS_9"/>
    <property type="match status" value="1"/>
</dbReference>
<feature type="transmembrane region" description="Helical" evidence="1">
    <location>
        <begin position="174"/>
        <end position="196"/>
    </location>
</feature>
<evidence type="ECO:0000259" key="2">
    <source>
        <dbReference type="PROSITE" id="PS50112"/>
    </source>
</evidence>
<proteinExistence type="predicted"/>
<dbReference type="InterPro" id="IPR000014">
    <property type="entry name" value="PAS"/>
</dbReference>
<dbReference type="InterPro" id="IPR048437">
    <property type="entry name" value="MASE11"/>
</dbReference>
<dbReference type="Proteomes" id="UP000503278">
    <property type="component" value="Chromosome"/>
</dbReference>
<dbReference type="SMART" id="SM00091">
    <property type="entry name" value="PAS"/>
    <property type="match status" value="1"/>
</dbReference>
<evidence type="ECO:0000256" key="1">
    <source>
        <dbReference type="SAM" id="Phobius"/>
    </source>
</evidence>
<keyword evidence="1" id="KW-0472">Membrane</keyword>
<dbReference type="NCBIfam" id="TIGR00229">
    <property type="entry name" value="sensory_box"/>
    <property type="match status" value="1"/>
</dbReference>
<dbReference type="AlphaFoldDB" id="A0A7L5E166"/>
<keyword evidence="4" id="KW-1185">Reference proteome</keyword>
<dbReference type="SUPFAM" id="SSF55785">
    <property type="entry name" value="PYP-like sensor domain (PAS domain)"/>
    <property type="match status" value="1"/>
</dbReference>
<dbReference type="KEGG" id="mrob:HH214_15115"/>
<keyword evidence="1" id="KW-1133">Transmembrane helix</keyword>
<feature type="transmembrane region" description="Helical" evidence="1">
    <location>
        <begin position="70"/>
        <end position="88"/>
    </location>
</feature>
<reference evidence="3 4" key="1">
    <citation type="submission" date="2020-04" db="EMBL/GenBank/DDBJ databases">
        <title>Genome sequencing of novel species.</title>
        <authorList>
            <person name="Heo J."/>
            <person name="Kim S.-J."/>
            <person name="Kim J.-S."/>
            <person name="Hong S.-B."/>
            <person name="Kwon S.-W."/>
        </authorList>
    </citation>
    <scope>NUCLEOTIDE SEQUENCE [LARGE SCALE GENOMIC DNA]</scope>
    <source>
        <strain evidence="3 4">F39-2</strain>
    </source>
</reference>
<feature type="transmembrane region" description="Helical" evidence="1">
    <location>
        <begin position="100"/>
        <end position="129"/>
    </location>
</feature>
<sequence length="426" mass="48978">MKITRQFPATIWDKYKSFVEGAVRQNEPYKVKDIEYWRESLLTNCVLYSIPFGFFTCILSIVVLLKEGQLFIPALDVVVLTILTFFILNKRSSSSTRKMVIVSMFYLLATVLMPFLGSFGIGSIYLMAISVFIALLYDASAIYWSIAANVAIYTGCGFIIYFKLFESPLITHYTLSFWLIYSVNFLYLNVVVVVQIRHITDGLEKSLLQEAGLRQDLQLEIEERIKRNEQLAESEGHYKSLFHANPSPMWIFDDDTLRFLQVNEAAISKYGYTHDEFVNMTLKDIRSGHNIDDLLDVLQKLRISLEPVVNTAIHRSKTGTEFHAEVRCSHIPFKGKEARLVIAQDISAHIAHVQAIEKQNLKLQEIAYMQSHIVRAPLCRVIALVDLIMQNKEEKPEAEVMEYLRISVQDLDDVIKNIIYTTHENV</sequence>
<feature type="transmembrane region" description="Helical" evidence="1">
    <location>
        <begin position="141"/>
        <end position="162"/>
    </location>
</feature>
<keyword evidence="1" id="KW-0812">Transmembrane</keyword>
<dbReference type="RefSeq" id="WP_169608986.1">
    <property type="nucleotide sequence ID" value="NZ_CP051682.1"/>
</dbReference>
<dbReference type="EMBL" id="CP051682">
    <property type="protein sequence ID" value="QJD97102.1"/>
    <property type="molecule type" value="Genomic_DNA"/>
</dbReference>